<reference evidence="2 3" key="1">
    <citation type="submission" date="2021-05" db="EMBL/GenBank/DDBJ databases">
        <title>Kineosporia and Streptomyces sp. nov. two new marine actinobacteria isolated from Coral.</title>
        <authorList>
            <person name="Buangrab K."/>
            <person name="Sutthacheep M."/>
            <person name="Yeemin T."/>
            <person name="Harunari E."/>
            <person name="Igarashi Y."/>
            <person name="Kanchanasin P."/>
            <person name="Tanasupawat S."/>
            <person name="Phongsopitanun W."/>
        </authorList>
    </citation>
    <scope>NUCLEOTIDE SEQUENCE [LARGE SCALE GENOMIC DNA]</scope>
    <source>
        <strain evidence="2 3">J2-2</strain>
    </source>
</reference>
<evidence type="ECO:0000256" key="1">
    <source>
        <dbReference type="SAM" id="MobiDB-lite"/>
    </source>
</evidence>
<protein>
    <submittedName>
        <fullName evidence="2">Uncharacterized protein</fullName>
    </submittedName>
</protein>
<proteinExistence type="predicted"/>
<dbReference type="EMBL" id="JAHBAY010000010">
    <property type="protein sequence ID" value="MBT0771790.1"/>
    <property type="molecule type" value="Genomic_DNA"/>
</dbReference>
<feature type="compositionally biased region" description="Low complexity" evidence="1">
    <location>
        <begin position="1"/>
        <end position="13"/>
    </location>
</feature>
<dbReference type="RefSeq" id="WP_214158161.1">
    <property type="nucleotide sequence ID" value="NZ_JAHBAY010000010.1"/>
</dbReference>
<feature type="region of interest" description="Disordered" evidence="1">
    <location>
        <begin position="1"/>
        <end position="20"/>
    </location>
</feature>
<comment type="caution">
    <text evidence="2">The sequence shown here is derived from an EMBL/GenBank/DDBJ whole genome shotgun (WGS) entry which is preliminary data.</text>
</comment>
<organism evidence="2 3">
    <name type="scientific">Kineosporia corallincola</name>
    <dbReference type="NCBI Taxonomy" id="2835133"/>
    <lineage>
        <taxon>Bacteria</taxon>
        <taxon>Bacillati</taxon>
        <taxon>Actinomycetota</taxon>
        <taxon>Actinomycetes</taxon>
        <taxon>Kineosporiales</taxon>
        <taxon>Kineosporiaceae</taxon>
        <taxon>Kineosporia</taxon>
    </lineage>
</organism>
<dbReference type="Proteomes" id="UP001197247">
    <property type="component" value="Unassembled WGS sequence"/>
</dbReference>
<name>A0ABS5TLA3_9ACTN</name>
<keyword evidence="3" id="KW-1185">Reference proteome</keyword>
<gene>
    <name evidence="2" type="ORF">KIH74_22810</name>
</gene>
<evidence type="ECO:0000313" key="2">
    <source>
        <dbReference type="EMBL" id="MBT0771790.1"/>
    </source>
</evidence>
<evidence type="ECO:0000313" key="3">
    <source>
        <dbReference type="Proteomes" id="UP001197247"/>
    </source>
</evidence>
<sequence length="88" mass="9467">MSTTTNTAAAVSAGLHIPRPHSDQFTSIAGHLANSQLLRGVGMDQHADAEVQLAISQLRYLARVEEARETVEAQQLIARASLTEEVQS</sequence>
<accession>A0ABS5TLA3</accession>